<dbReference type="RefSeq" id="WP_118254272.1">
    <property type="nucleotide sequence ID" value="NZ_JAHOEI010000007.1"/>
</dbReference>
<organism evidence="2 3">
    <name type="scientific">Segatella copri</name>
    <dbReference type="NCBI Taxonomy" id="165179"/>
    <lineage>
        <taxon>Bacteria</taxon>
        <taxon>Pseudomonadati</taxon>
        <taxon>Bacteroidota</taxon>
        <taxon>Bacteroidia</taxon>
        <taxon>Bacteroidales</taxon>
        <taxon>Prevotellaceae</taxon>
        <taxon>Segatella</taxon>
    </lineage>
</organism>
<protein>
    <submittedName>
        <fullName evidence="2">Uncharacterized protein</fullName>
    </submittedName>
</protein>
<evidence type="ECO:0000313" key="1">
    <source>
        <dbReference type="EMBL" id="MBV3386827.1"/>
    </source>
</evidence>
<comment type="caution">
    <text evidence="2">The sequence shown here is derived from an EMBL/GenBank/DDBJ whole genome shotgun (WGS) entry which is preliminary data.</text>
</comment>
<dbReference type="EMBL" id="JAHOEI010000007">
    <property type="protein sequence ID" value="MBV3386827.1"/>
    <property type="molecule type" value="Genomic_DNA"/>
</dbReference>
<reference evidence="2 3" key="1">
    <citation type="submission" date="2018-08" db="EMBL/GenBank/DDBJ databases">
        <title>A genome reference for cultivated species of the human gut microbiota.</title>
        <authorList>
            <person name="Zou Y."/>
            <person name="Xue W."/>
            <person name="Luo G."/>
        </authorList>
    </citation>
    <scope>NUCLEOTIDE SEQUENCE [LARGE SCALE GENOMIC DNA]</scope>
    <source>
        <strain evidence="2 3">AM16-54</strain>
    </source>
</reference>
<dbReference type="Proteomes" id="UP000284548">
    <property type="component" value="Unassembled WGS sequence"/>
</dbReference>
<proteinExistence type="predicted"/>
<dbReference type="AlphaFoldDB" id="A0A414YBT0"/>
<gene>
    <name evidence="2" type="ORF">DW192_05210</name>
    <name evidence="1" type="ORF">KSW82_03615</name>
</gene>
<dbReference type="Proteomes" id="UP001196765">
    <property type="component" value="Unassembled WGS sequence"/>
</dbReference>
<accession>A0A414YBT0</accession>
<evidence type="ECO:0000313" key="3">
    <source>
        <dbReference type="Proteomes" id="UP000284548"/>
    </source>
</evidence>
<name>A0A414YBT0_9BACT</name>
<dbReference type="EMBL" id="QRKB01000009">
    <property type="protein sequence ID" value="RHH83615.1"/>
    <property type="molecule type" value="Genomic_DNA"/>
</dbReference>
<reference evidence="1" key="2">
    <citation type="submission" date="2021-06" db="EMBL/GenBank/DDBJ databases">
        <title>Collection of gut derived symbiotic bacterial strains cultured from healthy donors.</title>
        <authorList>
            <person name="Lin H."/>
            <person name="Littmann E."/>
            <person name="Pamer E.G."/>
        </authorList>
    </citation>
    <scope>NUCLEOTIDE SEQUENCE</scope>
    <source>
        <strain evidence="1">MSK.21.74</strain>
    </source>
</reference>
<evidence type="ECO:0000313" key="2">
    <source>
        <dbReference type="EMBL" id="RHH83615.1"/>
    </source>
</evidence>
<sequence length="87" mass="10258">MKKILALKEYWSLINEISDYLREDHDTITTKINGVEYVVYKRLNPDYVEFLNNETKEVTFVDIIDEPTEVSSLLVQSAVNEIRYRKG</sequence>